<sequence>MTLKPIKTYDSLVDQDGYYIMGLSVLAIGVNTIDEDGQFGRCSIGTDNMLEIPSITFIIDDNIHEQIDDLRVMLIDNKFHLVPREGYEFKERELETPEQRKIRELEEQLALLRAKR</sequence>
<name>A0ABX3Z216_9STAP</name>
<accession>A0ABX3Z216</accession>
<organism evidence="1 2">
    <name type="scientific">Staphylococcus agnetis</name>
    <dbReference type="NCBI Taxonomy" id="985762"/>
    <lineage>
        <taxon>Bacteria</taxon>
        <taxon>Bacillati</taxon>
        <taxon>Bacillota</taxon>
        <taxon>Bacilli</taxon>
        <taxon>Bacillales</taxon>
        <taxon>Staphylococcaceae</taxon>
        <taxon>Staphylococcus</taxon>
    </lineage>
</organism>
<proteinExistence type="predicted"/>
<evidence type="ECO:0000313" key="1">
    <source>
        <dbReference type="EMBL" id="OTW30463.1"/>
    </source>
</evidence>
<reference evidence="1 2" key="1">
    <citation type="submission" date="2017-04" db="EMBL/GenBank/DDBJ databases">
        <title>Staphylococcus agnetis, a potential pathogen in the broiler production.</title>
        <authorList>
            <person name="Poulsen L."/>
        </authorList>
    </citation>
    <scope>NUCLEOTIDE SEQUENCE [LARGE SCALE GENOMIC DNA]</scope>
    <source>
        <strain evidence="1 2">723_310714_2_2_spleen</strain>
    </source>
</reference>
<keyword evidence="2" id="KW-1185">Reference proteome</keyword>
<dbReference type="RefSeq" id="WP_085622089.1">
    <property type="nucleotide sequence ID" value="NZ_JAPTFZ010000006.1"/>
</dbReference>
<dbReference type="Proteomes" id="UP000195208">
    <property type="component" value="Unassembled WGS sequence"/>
</dbReference>
<dbReference type="EMBL" id="NEFX01000018">
    <property type="protein sequence ID" value="OTW30463.1"/>
    <property type="molecule type" value="Genomic_DNA"/>
</dbReference>
<protein>
    <submittedName>
        <fullName evidence="1">Uncharacterized protein</fullName>
    </submittedName>
</protein>
<gene>
    <name evidence="1" type="ORF">B9M88_09340</name>
</gene>
<comment type="caution">
    <text evidence="1">The sequence shown here is derived from an EMBL/GenBank/DDBJ whole genome shotgun (WGS) entry which is preliminary data.</text>
</comment>
<evidence type="ECO:0000313" key="2">
    <source>
        <dbReference type="Proteomes" id="UP000195208"/>
    </source>
</evidence>